<dbReference type="InterPro" id="IPR013785">
    <property type="entry name" value="Aldolase_TIM"/>
</dbReference>
<dbReference type="SFLD" id="SFLDG01067">
    <property type="entry name" value="SPASM/twitch_domain_containing"/>
    <property type="match status" value="1"/>
</dbReference>
<keyword evidence="7" id="KW-1185">Reference proteome</keyword>
<keyword evidence="1" id="KW-0949">S-adenosyl-L-methionine</keyword>
<keyword evidence="3" id="KW-0408">Iron</keyword>
<dbReference type="InterPro" id="IPR023885">
    <property type="entry name" value="4Fe4S-binding_SPASM_dom"/>
</dbReference>
<keyword evidence="2" id="KW-0479">Metal-binding</keyword>
<gene>
    <name evidence="6" type="ORF">RE474_08315</name>
</gene>
<dbReference type="SFLD" id="SFLDG01386">
    <property type="entry name" value="main_SPASM_domain-containing"/>
    <property type="match status" value="1"/>
</dbReference>
<evidence type="ECO:0000256" key="1">
    <source>
        <dbReference type="ARBA" id="ARBA00022691"/>
    </source>
</evidence>
<dbReference type="GeneID" id="84232714"/>
<proteinExistence type="predicted"/>
<evidence type="ECO:0000313" key="7">
    <source>
        <dbReference type="Proteomes" id="UP001182908"/>
    </source>
</evidence>
<dbReference type="Pfam" id="PF13186">
    <property type="entry name" value="SPASM"/>
    <property type="match status" value="1"/>
</dbReference>
<dbReference type="GO" id="GO:0046872">
    <property type="term" value="F:metal ion binding"/>
    <property type="evidence" value="ECO:0007669"/>
    <property type="project" value="UniProtKB-KW"/>
</dbReference>
<dbReference type="PROSITE" id="PS51918">
    <property type="entry name" value="RADICAL_SAM"/>
    <property type="match status" value="1"/>
</dbReference>
<dbReference type="RefSeq" id="WP_309309916.1">
    <property type="nucleotide sequence ID" value="NZ_CP133592.1"/>
</dbReference>
<dbReference type="InterPro" id="IPR058240">
    <property type="entry name" value="rSAM_sf"/>
</dbReference>
<sequence length="400" mass="45042">MKADQKDSDNKDIALVSIPGLSIKMDKKADFVQLKAHGPLRKACSPFLKKINQRLKEEKPALIDDDKVIASTWLPPIPSKAFNRLLLAETQIALGRYIPETVSFEITRNCKCNCEHCVVSGGEGDLDIETIKQAIDDVLDMGAMVIVFTEGDPMLREDIYELIDYVDKERAIVNMYTPGTEMTPENARRLKEAGLHNLLVSIYSTEAEKHDSVRKLDGAFEIATGAMKTGLEAGLLVTMATHVSPKNIDELPAMYELARNIGVHEFSLWESVPKKKDDPIISDGDRQKVLEMYHRINSTKGGPRIFANTYFEGEMLGCMAGQRWMHVCVDGLVKGCPYIPFHYGNIQDNSIKDIWTKIRKDKAFRGQRSTCLMQEKEYLQLVDKIPDDASKPYDIDKIQA</sequence>
<dbReference type="PANTHER" id="PTHR11228">
    <property type="entry name" value="RADICAL SAM DOMAIN PROTEIN"/>
    <property type="match status" value="1"/>
</dbReference>
<evidence type="ECO:0000256" key="4">
    <source>
        <dbReference type="ARBA" id="ARBA00023014"/>
    </source>
</evidence>
<dbReference type="InterPro" id="IPR050377">
    <property type="entry name" value="Radical_SAM_PqqE_MftC-like"/>
</dbReference>
<dbReference type="GO" id="GO:0051536">
    <property type="term" value="F:iron-sulfur cluster binding"/>
    <property type="evidence" value="ECO:0007669"/>
    <property type="project" value="UniProtKB-KW"/>
</dbReference>
<accession>A0AA51YKP0</accession>
<dbReference type="SUPFAM" id="SSF102114">
    <property type="entry name" value="Radical SAM enzymes"/>
    <property type="match status" value="1"/>
</dbReference>
<name>A0AA51YKP0_9EURY</name>
<dbReference type="GO" id="GO:0006783">
    <property type="term" value="P:heme biosynthetic process"/>
    <property type="evidence" value="ECO:0007669"/>
    <property type="project" value="TreeGrafter"/>
</dbReference>
<dbReference type="SFLD" id="SFLDS00029">
    <property type="entry name" value="Radical_SAM"/>
    <property type="match status" value="1"/>
</dbReference>
<dbReference type="GO" id="GO:0003824">
    <property type="term" value="F:catalytic activity"/>
    <property type="evidence" value="ECO:0007669"/>
    <property type="project" value="InterPro"/>
</dbReference>
<keyword evidence="4" id="KW-0411">Iron-sulfur</keyword>
<dbReference type="EMBL" id="CP133592">
    <property type="protein sequence ID" value="WMW24102.1"/>
    <property type="molecule type" value="Genomic_DNA"/>
</dbReference>
<reference evidence="6 7" key="1">
    <citation type="submission" date="2023-08" db="EMBL/GenBank/DDBJ databases">
        <title>Methanolobus mangrovi sp. nov. and Methanolobus sediminis sp. nov, two novel methylotrophic methanogens isolated from mangrove sediments in China.</title>
        <authorList>
            <person name="Zhou J."/>
        </authorList>
    </citation>
    <scope>NUCLEOTIDE SEQUENCE [LARGE SCALE GENOMIC DNA]</scope>
    <source>
        <strain evidence="6 7">FTZ6</strain>
    </source>
</reference>
<dbReference type="PANTHER" id="PTHR11228:SF7">
    <property type="entry name" value="PQQA PEPTIDE CYCLASE"/>
    <property type="match status" value="1"/>
</dbReference>
<protein>
    <submittedName>
        <fullName evidence="6">Radical SAM protein</fullName>
    </submittedName>
</protein>
<dbReference type="AlphaFoldDB" id="A0AA51YKP0"/>
<dbReference type="Gene3D" id="3.20.20.70">
    <property type="entry name" value="Aldolase class I"/>
    <property type="match status" value="1"/>
</dbReference>
<evidence type="ECO:0000256" key="2">
    <source>
        <dbReference type="ARBA" id="ARBA00022723"/>
    </source>
</evidence>
<dbReference type="InterPro" id="IPR007197">
    <property type="entry name" value="rSAM"/>
</dbReference>
<dbReference type="KEGG" id="mseb:RE474_08315"/>
<dbReference type="CDD" id="cd01335">
    <property type="entry name" value="Radical_SAM"/>
    <property type="match status" value="1"/>
</dbReference>
<evidence type="ECO:0000313" key="6">
    <source>
        <dbReference type="EMBL" id="WMW24102.1"/>
    </source>
</evidence>
<feature type="domain" description="Radical SAM core" evidence="5">
    <location>
        <begin position="96"/>
        <end position="304"/>
    </location>
</feature>
<dbReference type="Proteomes" id="UP001182908">
    <property type="component" value="Chromosome"/>
</dbReference>
<evidence type="ECO:0000256" key="3">
    <source>
        <dbReference type="ARBA" id="ARBA00023004"/>
    </source>
</evidence>
<organism evidence="6 7">
    <name type="scientific">Methanolobus sediminis</name>
    <dbReference type="NCBI Taxonomy" id="3072978"/>
    <lineage>
        <taxon>Archaea</taxon>
        <taxon>Methanobacteriati</taxon>
        <taxon>Methanobacteriota</taxon>
        <taxon>Stenosarchaea group</taxon>
        <taxon>Methanomicrobia</taxon>
        <taxon>Methanosarcinales</taxon>
        <taxon>Methanosarcinaceae</taxon>
        <taxon>Methanolobus</taxon>
    </lineage>
</organism>
<evidence type="ECO:0000259" key="5">
    <source>
        <dbReference type="PROSITE" id="PS51918"/>
    </source>
</evidence>
<dbReference type="Pfam" id="PF04055">
    <property type="entry name" value="Radical_SAM"/>
    <property type="match status" value="1"/>
</dbReference>